<dbReference type="CDD" id="cd03822">
    <property type="entry name" value="GT4_mannosyltransferase-like"/>
    <property type="match status" value="1"/>
</dbReference>
<dbReference type="GO" id="GO:0016757">
    <property type="term" value="F:glycosyltransferase activity"/>
    <property type="evidence" value="ECO:0007669"/>
    <property type="project" value="InterPro"/>
</dbReference>
<keyword evidence="3" id="KW-0808">Transferase</keyword>
<name>A0A858REY7_9BACT</name>
<evidence type="ECO:0000259" key="2">
    <source>
        <dbReference type="Pfam" id="PF13439"/>
    </source>
</evidence>
<protein>
    <submittedName>
        <fullName evidence="3">Glycosyltransferase</fullName>
    </submittedName>
</protein>
<dbReference type="InterPro" id="IPR001296">
    <property type="entry name" value="Glyco_trans_1"/>
</dbReference>
<reference evidence="3 4" key="1">
    <citation type="submission" date="2020-04" db="EMBL/GenBank/DDBJ databases">
        <title>Luteolibacter sp. G-1-1-1 isolated from soil.</title>
        <authorList>
            <person name="Dahal R.H."/>
        </authorList>
    </citation>
    <scope>NUCLEOTIDE SEQUENCE [LARGE SCALE GENOMIC DNA]</scope>
    <source>
        <strain evidence="3 4">G-1-1-1</strain>
    </source>
</reference>
<sequence>MYSGSSSLETLPSYQNKTPFKKIAFLGTYTPRRCGIATFTNDLLQAVSGAAPSAELQVVAMGSPDAYPPEVKLSLPEDDPARYRRAGEQLNRSGIDLLCVQHEFGIFGGPAGSYLIPMLRELKMPVVTTFHSLLRSPDVAQRKVMDELVKRSQRLVVMAEHGAEILREVYSADPKRIDVIPHGIPDFTFAETAPAKEELGFTGREVMLTFGLLGPGKGIEYAIRSLPEITARHPEILYVVLGATHPNLVAREGERYREGLLDLARELGVSDNLYFENRYVPMQDLKRYMAAADIYLTPYPNEAQITSGTLAQAFGAGKAVVSTPYWHAKELLGDGGGILVPSRNSAAIAVAVNALLDDPVQMNALRRRAFREGREMVWSKVGERYVKSFRDAAASAPVKTGSPWRARALPELKLDHIDRMTDGTGIFQHATFEVPNFHEGYCTDDNARAFLLAMQSGEATDSPQLWQMTSTYLAFLTAAFNESNGRFRNFMNHSRQWLEEAGSEDSHGRALWALGTGAALARRDGWRLLSAKLFSAALPAVESFTSPRAWAFTLLGLHEYLGICPGDQQAHRLRTELVDRLITGWDTYSSNDWPWFEGILSYDNARLPQALILSGSMLPESRALEIGLTSLDWLAGIQTAGFGHFRPIGNNGFYVQNGERSDFDQQPVEAQATVAACIAAWRVSREQHWLTEADRAFDWFLGRNDVGLALHDADTGGCCDGLQPDRVNANQGAESTLAFALSLAELREALASSAEFAKQIA</sequence>
<dbReference type="Pfam" id="PF13439">
    <property type="entry name" value="Glyco_transf_4"/>
    <property type="match status" value="1"/>
</dbReference>
<evidence type="ECO:0000313" key="4">
    <source>
        <dbReference type="Proteomes" id="UP000501812"/>
    </source>
</evidence>
<dbReference type="PANTHER" id="PTHR12526:SF572">
    <property type="entry name" value="BLL5144 PROTEIN"/>
    <property type="match status" value="1"/>
</dbReference>
<dbReference type="InterPro" id="IPR008928">
    <property type="entry name" value="6-hairpin_glycosidase_sf"/>
</dbReference>
<dbReference type="GO" id="GO:0005975">
    <property type="term" value="P:carbohydrate metabolic process"/>
    <property type="evidence" value="ECO:0007669"/>
    <property type="project" value="InterPro"/>
</dbReference>
<feature type="domain" description="Glycosyltransferase subfamily 4-like N-terminal" evidence="2">
    <location>
        <begin position="67"/>
        <end position="184"/>
    </location>
</feature>
<dbReference type="SUPFAM" id="SSF48208">
    <property type="entry name" value="Six-hairpin glycosidases"/>
    <property type="match status" value="1"/>
</dbReference>
<organism evidence="3 4">
    <name type="scientific">Luteolibacter luteus</name>
    <dbReference type="NCBI Taxonomy" id="2728835"/>
    <lineage>
        <taxon>Bacteria</taxon>
        <taxon>Pseudomonadati</taxon>
        <taxon>Verrucomicrobiota</taxon>
        <taxon>Verrucomicrobiia</taxon>
        <taxon>Verrucomicrobiales</taxon>
        <taxon>Verrucomicrobiaceae</taxon>
        <taxon>Luteolibacter</taxon>
    </lineage>
</organism>
<accession>A0A858REY7</accession>
<dbReference type="Gene3D" id="3.40.50.2000">
    <property type="entry name" value="Glycogen Phosphorylase B"/>
    <property type="match status" value="2"/>
</dbReference>
<dbReference type="SUPFAM" id="SSF53756">
    <property type="entry name" value="UDP-Glycosyltransferase/glycogen phosphorylase"/>
    <property type="match status" value="1"/>
</dbReference>
<keyword evidence="4" id="KW-1185">Reference proteome</keyword>
<dbReference type="PANTHER" id="PTHR12526">
    <property type="entry name" value="GLYCOSYLTRANSFERASE"/>
    <property type="match status" value="1"/>
</dbReference>
<gene>
    <name evidence="3" type="ORF">HHL09_04745</name>
</gene>
<feature type="domain" description="Glycosyl transferase family 1" evidence="1">
    <location>
        <begin position="199"/>
        <end position="369"/>
    </location>
</feature>
<dbReference type="KEGG" id="luo:HHL09_04745"/>
<dbReference type="AlphaFoldDB" id="A0A858REY7"/>
<dbReference type="EMBL" id="CP051774">
    <property type="protein sequence ID" value="QJE95108.1"/>
    <property type="molecule type" value="Genomic_DNA"/>
</dbReference>
<dbReference type="Pfam" id="PF00534">
    <property type="entry name" value="Glycos_transf_1"/>
    <property type="match status" value="1"/>
</dbReference>
<dbReference type="InterPro" id="IPR028098">
    <property type="entry name" value="Glyco_trans_4-like_N"/>
</dbReference>
<proteinExistence type="predicted"/>
<evidence type="ECO:0000259" key="1">
    <source>
        <dbReference type="Pfam" id="PF00534"/>
    </source>
</evidence>
<evidence type="ECO:0000313" key="3">
    <source>
        <dbReference type="EMBL" id="QJE95108.1"/>
    </source>
</evidence>
<dbReference type="Proteomes" id="UP000501812">
    <property type="component" value="Chromosome"/>
</dbReference>